<comment type="caution">
    <text evidence="3">The sequence shown here is derived from an EMBL/GenBank/DDBJ whole genome shotgun (WGS) entry which is preliminary data.</text>
</comment>
<dbReference type="InterPro" id="IPR001242">
    <property type="entry name" value="Condensation_dom"/>
</dbReference>
<reference evidence="3 4" key="1">
    <citation type="journal article" date="2019" name="Int. J. Syst. Evol. Microbiol.">
        <title>The Global Catalogue of Microorganisms (GCM) 10K type strain sequencing project: providing services to taxonomists for standard genome sequencing and annotation.</title>
        <authorList>
            <consortium name="The Broad Institute Genomics Platform"/>
            <consortium name="The Broad Institute Genome Sequencing Center for Infectious Disease"/>
            <person name="Wu L."/>
            <person name="Ma J."/>
        </authorList>
    </citation>
    <scope>NUCLEOTIDE SEQUENCE [LARGE SCALE GENOMIC DNA]</scope>
    <source>
        <strain evidence="3 4">JCM 3106</strain>
    </source>
</reference>
<evidence type="ECO:0000313" key="4">
    <source>
        <dbReference type="Proteomes" id="UP001499930"/>
    </source>
</evidence>
<dbReference type="PANTHER" id="PTHR45527:SF1">
    <property type="entry name" value="FATTY ACID SYNTHASE"/>
    <property type="match status" value="1"/>
</dbReference>
<dbReference type="Gene3D" id="3.30.559.10">
    <property type="entry name" value="Chloramphenicol acetyltransferase-like domain"/>
    <property type="match status" value="1"/>
</dbReference>
<dbReference type="Pfam" id="PF00668">
    <property type="entry name" value="Condensation"/>
    <property type="match status" value="1"/>
</dbReference>
<dbReference type="SUPFAM" id="SSF52777">
    <property type="entry name" value="CoA-dependent acyltransferases"/>
    <property type="match status" value="2"/>
</dbReference>
<feature type="region of interest" description="Disordered" evidence="1">
    <location>
        <begin position="443"/>
        <end position="472"/>
    </location>
</feature>
<feature type="compositionally biased region" description="Basic and acidic residues" evidence="1">
    <location>
        <begin position="458"/>
        <end position="467"/>
    </location>
</feature>
<accession>A0ABN3YFG7</accession>
<protein>
    <recommendedName>
        <fullName evidence="2">Condensation domain-containing protein</fullName>
    </recommendedName>
</protein>
<feature type="region of interest" description="Disordered" evidence="1">
    <location>
        <begin position="218"/>
        <end position="239"/>
    </location>
</feature>
<organism evidence="3 4">
    <name type="scientific">Streptosporangium longisporum</name>
    <dbReference type="NCBI Taxonomy" id="46187"/>
    <lineage>
        <taxon>Bacteria</taxon>
        <taxon>Bacillati</taxon>
        <taxon>Actinomycetota</taxon>
        <taxon>Actinomycetes</taxon>
        <taxon>Streptosporangiales</taxon>
        <taxon>Streptosporangiaceae</taxon>
        <taxon>Streptosporangium</taxon>
    </lineage>
</organism>
<proteinExistence type="predicted"/>
<evidence type="ECO:0000259" key="2">
    <source>
        <dbReference type="Pfam" id="PF00668"/>
    </source>
</evidence>
<gene>
    <name evidence="3" type="ORF">GCM10017559_58950</name>
</gene>
<dbReference type="Gene3D" id="3.30.559.30">
    <property type="entry name" value="Nonribosomal peptide synthetase, condensation domain"/>
    <property type="match status" value="1"/>
</dbReference>
<evidence type="ECO:0000256" key="1">
    <source>
        <dbReference type="SAM" id="MobiDB-lite"/>
    </source>
</evidence>
<dbReference type="InterPro" id="IPR023213">
    <property type="entry name" value="CAT-like_dom_sf"/>
</dbReference>
<evidence type="ECO:0000313" key="3">
    <source>
        <dbReference type="EMBL" id="GAA3025470.1"/>
    </source>
</evidence>
<name>A0ABN3YFG7_9ACTN</name>
<dbReference type="EMBL" id="BAAAWD010000015">
    <property type="protein sequence ID" value="GAA3025470.1"/>
    <property type="molecule type" value="Genomic_DNA"/>
</dbReference>
<sequence length="595" mass="64151">MKSANLCWGQRHMWLRFHQLPPRHRRETHVVLRFDLPAGLTVAACRAMLTHLVRRHEILRTTFDLAPEPAQRVHPPAPLPVTVVTTERDGTASPADVVEELDGRPFDLATEWPVRACLITTGGTPRHCVLVFNHLAVDVWTLGELKRELRTQGAGIAARRPAVLLPVSRRPVDLARYEASADAAIVASRAMTYWQDEVTALPADPFAARRGAVPPAFHAAPGTRPERSASQAGIRPEPPARHATLISPAMLGASRRIAARHGVWPSLVHVAAYTAMMAAYTGQEDVAHLAFVSNRESHPCPDVLTCMFSPMLVRVGCAGDPSFGELLRRTAAAYERAREHAYVPYDKVVEMVSREGSRRGAAVRLGSEVNFIKQRTREYGGRRTVFTWNPVPEAWAHTGSDTYLRVDEWRDAVAVALHAASPVMDAVAVERFLRGMEALVLAHDPGPAPDSPGPATDDDTKTDHTDNADDGLPLSEAARLAGFEPPRAAPAPAPVETWDGTTGPAALALADAVRRAHEPGGPAAGPGTGPDLSDSYTLAGGQALRIPQVLAELARQGWEGLTLNQLAGPAPLGALASRLAPDPRNAPFQNPVNSE</sequence>
<dbReference type="RefSeq" id="WP_344901123.1">
    <property type="nucleotide sequence ID" value="NZ_BAAAWD010000015.1"/>
</dbReference>
<dbReference type="PANTHER" id="PTHR45527">
    <property type="entry name" value="NONRIBOSOMAL PEPTIDE SYNTHETASE"/>
    <property type="match status" value="1"/>
</dbReference>
<feature type="domain" description="Condensation" evidence="2">
    <location>
        <begin position="17"/>
        <end position="357"/>
    </location>
</feature>
<dbReference type="Proteomes" id="UP001499930">
    <property type="component" value="Unassembled WGS sequence"/>
</dbReference>
<keyword evidence="4" id="KW-1185">Reference proteome</keyword>